<evidence type="ECO:0000256" key="2">
    <source>
        <dbReference type="ARBA" id="ARBA00024195"/>
    </source>
</evidence>
<dbReference type="GO" id="GO:0004252">
    <property type="term" value="F:serine-type endopeptidase activity"/>
    <property type="evidence" value="ECO:0007669"/>
    <property type="project" value="InterPro"/>
</dbReference>
<dbReference type="SUPFAM" id="SSF50494">
    <property type="entry name" value="Trypsin-like serine proteases"/>
    <property type="match status" value="1"/>
</dbReference>
<name>A0A1I7XXG4_9BILA</name>
<evidence type="ECO:0000256" key="1">
    <source>
        <dbReference type="ARBA" id="ARBA00023157"/>
    </source>
</evidence>
<dbReference type="Gene3D" id="2.40.10.10">
    <property type="entry name" value="Trypsin-like serine proteases"/>
    <property type="match status" value="1"/>
</dbReference>
<dbReference type="InterPro" id="IPR033116">
    <property type="entry name" value="TRYPSIN_SER"/>
</dbReference>
<evidence type="ECO:0000259" key="3">
    <source>
        <dbReference type="PROSITE" id="PS50240"/>
    </source>
</evidence>
<dbReference type="GO" id="GO:0006508">
    <property type="term" value="P:proteolysis"/>
    <property type="evidence" value="ECO:0007669"/>
    <property type="project" value="InterPro"/>
</dbReference>
<protein>
    <submittedName>
        <fullName evidence="5">Peptidase S1 domain-containing protein</fullName>
    </submittedName>
</protein>
<keyword evidence="1" id="KW-1015">Disulfide bond</keyword>
<dbReference type="InterPro" id="IPR009003">
    <property type="entry name" value="Peptidase_S1_PA"/>
</dbReference>
<dbReference type="AlphaFoldDB" id="A0A1I7XXG4"/>
<accession>A0A1I7XXG4</accession>
<dbReference type="PROSITE" id="PS50240">
    <property type="entry name" value="TRYPSIN_DOM"/>
    <property type="match status" value="1"/>
</dbReference>
<keyword evidence="4" id="KW-1185">Reference proteome</keyword>
<dbReference type="PANTHER" id="PTHR24256">
    <property type="entry name" value="TRYPTASE-RELATED"/>
    <property type="match status" value="1"/>
</dbReference>
<comment type="similarity">
    <text evidence="2">Belongs to the peptidase S1 family. CLIP subfamily.</text>
</comment>
<sequence>MAASLASGQVAVNDTRHKNAQILPDWLLKTNIRIHDPTFCRTTDNMICGGDAGRGTGPGDSGGPVVVKHGGSWWQVGIHNAGSALLERKMHQDRYPSFFARAKSFCAWIEKKLNMQICISQV</sequence>
<dbReference type="WBParaSite" id="L893_g10477.t1">
    <property type="protein sequence ID" value="L893_g10477.t1"/>
    <property type="gene ID" value="L893_g10477"/>
</dbReference>
<dbReference type="InterPro" id="IPR051487">
    <property type="entry name" value="Ser/Thr_Proteases_Immune/Dev"/>
</dbReference>
<dbReference type="InterPro" id="IPR043504">
    <property type="entry name" value="Peptidase_S1_PA_chymotrypsin"/>
</dbReference>
<proteinExistence type="inferred from homology"/>
<evidence type="ECO:0000313" key="4">
    <source>
        <dbReference type="Proteomes" id="UP000095287"/>
    </source>
</evidence>
<organism evidence="4 5">
    <name type="scientific">Steinernema glaseri</name>
    <dbReference type="NCBI Taxonomy" id="37863"/>
    <lineage>
        <taxon>Eukaryota</taxon>
        <taxon>Metazoa</taxon>
        <taxon>Ecdysozoa</taxon>
        <taxon>Nematoda</taxon>
        <taxon>Chromadorea</taxon>
        <taxon>Rhabditida</taxon>
        <taxon>Tylenchina</taxon>
        <taxon>Panagrolaimomorpha</taxon>
        <taxon>Strongyloidoidea</taxon>
        <taxon>Steinernematidae</taxon>
        <taxon>Steinernema</taxon>
    </lineage>
</organism>
<dbReference type="PROSITE" id="PS00135">
    <property type="entry name" value="TRYPSIN_SER"/>
    <property type="match status" value="1"/>
</dbReference>
<dbReference type="InterPro" id="IPR001254">
    <property type="entry name" value="Trypsin_dom"/>
</dbReference>
<feature type="domain" description="Peptidase S1" evidence="3">
    <location>
        <begin position="1"/>
        <end position="114"/>
    </location>
</feature>
<dbReference type="Pfam" id="PF00089">
    <property type="entry name" value="Trypsin"/>
    <property type="match status" value="1"/>
</dbReference>
<evidence type="ECO:0000313" key="5">
    <source>
        <dbReference type="WBParaSite" id="L893_g10477.t1"/>
    </source>
</evidence>
<dbReference type="Proteomes" id="UP000095287">
    <property type="component" value="Unplaced"/>
</dbReference>
<reference evidence="5" key="1">
    <citation type="submission" date="2016-11" db="UniProtKB">
        <authorList>
            <consortium name="WormBaseParasite"/>
        </authorList>
    </citation>
    <scope>IDENTIFICATION</scope>
</reference>